<organism evidence="2 3">
    <name type="scientific">Streptomyces albus (strain ATCC 21838 / DSM 41398 / FERM P-419 / JCM 4703 / NBRC 107858)</name>
    <dbReference type="NCBI Taxonomy" id="1081613"/>
    <lineage>
        <taxon>Bacteria</taxon>
        <taxon>Bacillati</taxon>
        <taxon>Actinomycetota</taxon>
        <taxon>Actinomycetes</taxon>
        <taxon>Kitasatosporales</taxon>
        <taxon>Streptomycetaceae</taxon>
        <taxon>Streptomyces</taxon>
    </lineage>
</organism>
<evidence type="ECO:0000313" key="2">
    <source>
        <dbReference type="EMBL" id="AJE85802.1"/>
    </source>
</evidence>
<accession>A0A0B5F633</accession>
<proteinExistence type="predicted"/>
<keyword evidence="3" id="KW-1185">Reference proteome</keyword>
<feature type="region of interest" description="Disordered" evidence="1">
    <location>
        <begin position="1"/>
        <end position="61"/>
    </location>
</feature>
<dbReference type="AlphaFoldDB" id="A0A0B5F633"/>
<dbReference type="EMBL" id="CP010519">
    <property type="protein sequence ID" value="AJE85802.1"/>
    <property type="molecule type" value="Genomic_DNA"/>
</dbReference>
<feature type="compositionally biased region" description="Gly residues" evidence="1">
    <location>
        <begin position="1"/>
        <end position="13"/>
    </location>
</feature>
<reference evidence="2 3" key="1">
    <citation type="submission" date="2015-01" db="EMBL/GenBank/DDBJ databases">
        <title>Enhanced salinomycin production by adjusting the supply of polyketide extender units in Streptomyce albus DSM 41398.</title>
        <authorList>
            <person name="Lu C."/>
        </authorList>
    </citation>
    <scope>NUCLEOTIDE SEQUENCE [LARGE SCALE GENOMIC DNA]</scope>
    <source>
        <strain evidence="3">ATCC 21838 / DSM 41398 / FERM P-419 / JCM 4703 / NBRC 107858</strain>
    </source>
</reference>
<sequence>MRGSGGAGSGRGSGCRCHSSGGTQHSYPGPRAGRSPAGTAGALRASSCLKRSRPRDAGDRISGYAAADGAHKCARLAVTGR</sequence>
<protein>
    <submittedName>
        <fullName evidence="2">Uncharacterized protein</fullName>
    </submittedName>
</protein>
<dbReference type="KEGG" id="sals:SLNWT_5426"/>
<evidence type="ECO:0000313" key="3">
    <source>
        <dbReference type="Proteomes" id="UP000031523"/>
    </source>
</evidence>
<dbReference type="Proteomes" id="UP000031523">
    <property type="component" value="Chromosome"/>
</dbReference>
<name>A0A0B5F633_STRA4</name>
<gene>
    <name evidence="2" type="ORF">SLNWT_5426</name>
</gene>
<evidence type="ECO:0000256" key="1">
    <source>
        <dbReference type="SAM" id="MobiDB-lite"/>
    </source>
</evidence>